<sequence>MDFTKNPLLNNSIYSQLFNSSQYPNISEMLIIQSKFALGDSFYECVFGELFIWKIFTIGRKVYNFNSKPLSNIECNWASGSRIPNKMLFHIHQMIQMIQIQLNYNNIMRH</sequence>
<reference evidence="1" key="1">
    <citation type="submission" date="2022-10" db="EMBL/GenBank/DDBJ databases">
        <title>Novel sulphate-reducing endosymbionts in the free-living metamonad Anaeramoeba.</title>
        <authorList>
            <person name="Jerlstrom-Hultqvist J."/>
            <person name="Cepicka I."/>
            <person name="Gallot-Lavallee L."/>
            <person name="Salas-Leiva D."/>
            <person name="Curtis B.A."/>
            <person name="Zahonova K."/>
            <person name="Pipaliya S."/>
            <person name="Dacks J."/>
            <person name="Roger A.J."/>
        </authorList>
    </citation>
    <scope>NUCLEOTIDE SEQUENCE</scope>
    <source>
        <strain evidence="1">BMAN</strain>
    </source>
</reference>
<accession>A0A9Q0L9U2</accession>
<name>A0A9Q0L9U2_ANAIG</name>
<protein>
    <submittedName>
        <fullName evidence="1">Uncharacterized protein</fullName>
    </submittedName>
</protein>
<dbReference type="Proteomes" id="UP001149090">
    <property type="component" value="Unassembled WGS sequence"/>
</dbReference>
<evidence type="ECO:0000313" key="2">
    <source>
        <dbReference type="Proteomes" id="UP001149090"/>
    </source>
</evidence>
<dbReference type="AlphaFoldDB" id="A0A9Q0L9U2"/>
<evidence type="ECO:0000313" key="1">
    <source>
        <dbReference type="EMBL" id="KAJ5069096.1"/>
    </source>
</evidence>
<dbReference type="EMBL" id="JAPDFW010000109">
    <property type="protein sequence ID" value="KAJ5069096.1"/>
    <property type="molecule type" value="Genomic_DNA"/>
</dbReference>
<gene>
    <name evidence="1" type="ORF">M0811_11997</name>
</gene>
<organism evidence="1 2">
    <name type="scientific">Anaeramoeba ignava</name>
    <name type="common">Anaerobic marine amoeba</name>
    <dbReference type="NCBI Taxonomy" id="1746090"/>
    <lineage>
        <taxon>Eukaryota</taxon>
        <taxon>Metamonada</taxon>
        <taxon>Anaeramoebidae</taxon>
        <taxon>Anaeramoeba</taxon>
    </lineage>
</organism>
<proteinExistence type="predicted"/>
<comment type="caution">
    <text evidence="1">The sequence shown here is derived from an EMBL/GenBank/DDBJ whole genome shotgun (WGS) entry which is preliminary data.</text>
</comment>
<keyword evidence="2" id="KW-1185">Reference proteome</keyword>